<dbReference type="AlphaFoldDB" id="X1CN45"/>
<name>X1CN45_9ZZZZ</name>
<protein>
    <submittedName>
        <fullName evidence="1">Uncharacterized protein</fullName>
    </submittedName>
</protein>
<proteinExistence type="predicted"/>
<sequence length="61" mass="6355">MSLLKGGTKASTGADKGKLVKGAFKIATKAAGLANPNTKSVIGKGKSITKALARKLKKWWK</sequence>
<evidence type="ECO:0000313" key="1">
    <source>
        <dbReference type="EMBL" id="GAG85661.1"/>
    </source>
</evidence>
<dbReference type="EMBL" id="BART01015526">
    <property type="protein sequence ID" value="GAG85661.1"/>
    <property type="molecule type" value="Genomic_DNA"/>
</dbReference>
<comment type="caution">
    <text evidence="1">The sequence shown here is derived from an EMBL/GenBank/DDBJ whole genome shotgun (WGS) entry which is preliminary data.</text>
</comment>
<accession>X1CN45</accession>
<organism evidence="1">
    <name type="scientific">marine sediment metagenome</name>
    <dbReference type="NCBI Taxonomy" id="412755"/>
    <lineage>
        <taxon>unclassified sequences</taxon>
        <taxon>metagenomes</taxon>
        <taxon>ecological metagenomes</taxon>
    </lineage>
</organism>
<gene>
    <name evidence="1" type="ORF">S01H4_30133</name>
</gene>
<reference evidence="1" key="1">
    <citation type="journal article" date="2014" name="Front. Microbiol.">
        <title>High frequency of phylogenetically diverse reductive dehalogenase-homologous genes in deep subseafloor sedimentary metagenomes.</title>
        <authorList>
            <person name="Kawai M."/>
            <person name="Futagami T."/>
            <person name="Toyoda A."/>
            <person name="Takaki Y."/>
            <person name="Nishi S."/>
            <person name="Hori S."/>
            <person name="Arai W."/>
            <person name="Tsubouchi T."/>
            <person name="Morono Y."/>
            <person name="Uchiyama I."/>
            <person name="Ito T."/>
            <person name="Fujiyama A."/>
            <person name="Inagaki F."/>
            <person name="Takami H."/>
        </authorList>
    </citation>
    <scope>NUCLEOTIDE SEQUENCE</scope>
    <source>
        <strain evidence="1">Expedition CK06-06</strain>
    </source>
</reference>